<feature type="domain" description="Peptidase S9 prolyl oligopeptidase catalytic" evidence="3">
    <location>
        <begin position="185"/>
        <end position="309"/>
    </location>
</feature>
<reference evidence="4 5" key="1">
    <citation type="journal article" date="2018" name="Cell">
        <title>The Chara Genome: Secondary Complexity and Implications for Plant Terrestrialization.</title>
        <authorList>
            <person name="Nishiyama T."/>
            <person name="Sakayama H."/>
            <person name="Vries J.D."/>
            <person name="Buschmann H."/>
            <person name="Saint-Marcoux D."/>
            <person name="Ullrich K.K."/>
            <person name="Haas F.B."/>
            <person name="Vanderstraeten L."/>
            <person name="Becker D."/>
            <person name="Lang D."/>
            <person name="Vosolsobe S."/>
            <person name="Rombauts S."/>
            <person name="Wilhelmsson P.K.I."/>
            <person name="Janitza P."/>
            <person name="Kern R."/>
            <person name="Heyl A."/>
            <person name="Rumpler F."/>
            <person name="Villalobos L.I.A.C."/>
            <person name="Clay J.M."/>
            <person name="Skokan R."/>
            <person name="Toyoda A."/>
            <person name="Suzuki Y."/>
            <person name="Kagoshima H."/>
            <person name="Schijlen E."/>
            <person name="Tajeshwar N."/>
            <person name="Catarino B."/>
            <person name="Hetherington A.J."/>
            <person name="Saltykova A."/>
            <person name="Bonnot C."/>
            <person name="Breuninger H."/>
            <person name="Symeonidi A."/>
            <person name="Radhakrishnan G.V."/>
            <person name="Van Nieuwerburgh F."/>
            <person name="Deforce D."/>
            <person name="Chang C."/>
            <person name="Karol K.G."/>
            <person name="Hedrich R."/>
            <person name="Ulvskov P."/>
            <person name="Glockner G."/>
            <person name="Delwiche C.F."/>
            <person name="Petrasek J."/>
            <person name="Van de Peer Y."/>
            <person name="Friml J."/>
            <person name="Beilby M."/>
            <person name="Dolan L."/>
            <person name="Kohara Y."/>
            <person name="Sugano S."/>
            <person name="Fujiyama A."/>
            <person name="Delaux P.-M."/>
            <person name="Quint M."/>
            <person name="TheiBen G."/>
            <person name="Hagemann M."/>
            <person name="Harholt J."/>
            <person name="Dunand C."/>
            <person name="Zachgo S."/>
            <person name="Langdale J."/>
            <person name="Maumus F."/>
            <person name="Straeten D.V.D."/>
            <person name="Gould S.B."/>
            <person name="Rensing S.A."/>
        </authorList>
    </citation>
    <scope>NUCLEOTIDE SEQUENCE [LARGE SCALE GENOMIC DNA]</scope>
    <source>
        <strain evidence="4 5">S276</strain>
    </source>
</reference>
<dbReference type="GO" id="GO:0019866">
    <property type="term" value="C:organelle inner membrane"/>
    <property type="evidence" value="ECO:0007669"/>
    <property type="project" value="EnsemblPlants"/>
</dbReference>
<name>A0A388KGF1_CHABU</name>
<dbReference type="PANTHER" id="PTHR12277">
    <property type="entry name" value="ALPHA/BETA HYDROLASE DOMAIN-CONTAINING PROTEIN"/>
    <property type="match status" value="1"/>
</dbReference>
<dbReference type="GO" id="GO:0008474">
    <property type="term" value="F:palmitoyl-(protein) hydrolase activity"/>
    <property type="evidence" value="ECO:0007669"/>
    <property type="project" value="EnsemblPlants"/>
</dbReference>
<dbReference type="STRING" id="69332.A0A388KGF1"/>
<keyword evidence="2" id="KW-1133">Transmembrane helix</keyword>
<dbReference type="GO" id="GO:0048364">
    <property type="term" value="P:root development"/>
    <property type="evidence" value="ECO:0007669"/>
    <property type="project" value="EnsemblPlants"/>
</dbReference>
<dbReference type="OMA" id="QYWTSED"/>
<sequence length="354" mass="40179">MPVEFSSRQRRQVQASTGAASISPPQAQQQQQQQHRPSRQQWLSLSAPSSSPQRRGLQSGRSPGMTGFFNGLLYGLGGLASVCLILLVAFQEKLVYVPVLPGLTREYPIFPSRFRLQYEDVWLRAKDGVKLHSWFIKFDPPIRDIAHRLEFIDIMMQYLRCNVFMLSYRGYGASDGSPSQWGLTQDAQAALEHLLARDDIDQKRIAVFGRSLGGAVAVQLVKNNPGKVSVVILENTFTSILEMAGIMMPFLKHVIGHRWKPLNFLVRSQWRSLDAIEQIREPILFISGLKDEMIPPTHMKKLYEAAKSARPRLMVEFSTGMHMDTWIHGKDAYWRAISNFLNQYASGADDRDTM</sequence>
<evidence type="ECO:0000256" key="2">
    <source>
        <dbReference type="SAM" id="Phobius"/>
    </source>
</evidence>
<dbReference type="Proteomes" id="UP000265515">
    <property type="component" value="Unassembled WGS sequence"/>
</dbReference>
<keyword evidence="2" id="KW-0472">Membrane</keyword>
<organism evidence="4 5">
    <name type="scientific">Chara braunii</name>
    <name type="common">Braun's stonewort</name>
    <dbReference type="NCBI Taxonomy" id="69332"/>
    <lineage>
        <taxon>Eukaryota</taxon>
        <taxon>Viridiplantae</taxon>
        <taxon>Streptophyta</taxon>
        <taxon>Charophyceae</taxon>
        <taxon>Charales</taxon>
        <taxon>Characeae</taxon>
        <taxon>Chara</taxon>
    </lineage>
</organism>
<dbReference type="PANTHER" id="PTHR12277:SF81">
    <property type="entry name" value="PROTEIN ABHD13"/>
    <property type="match status" value="1"/>
</dbReference>
<dbReference type="Gene3D" id="3.40.50.1820">
    <property type="entry name" value="alpha/beta hydrolase"/>
    <property type="match status" value="1"/>
</dbReference>
<evidence type="ECO:0000313" key="4">
    <source>
        <dbReference type="EMBL" id="GBG69121.1"/>
    </source>
</evidence>
<dbReference type="Gramene" id="GBG69121">
    <property type="protein sequence ID" value="GBG69121"/>
    <property type="gene ID" value="CBR_g3819"/>
</dbReference>
<dbReference type="GO" id="GO:0008236">
    <property type="term" value="F:serine-type peptidase activity"/>
    <property type="evidence" value="ECO:0007669"/>
    <property type="project" value="InterPro"/>
</dbReference>
<dbReference type="InterPro" id="IPR029058">
    <property type="entry name" value="AB_hydrolase_fold"/>
</dbReference>
<comment type="caution">
    <text evidence="4">The sequence shown here is derived from an EMBL/GenBank/DDBJ whole genome shotgun (WGS) entry which is preliminary data.</text>
</comment>
<dbReference type="GO" id="GO:0005886">
    <property type="term" value="C:plasma membrane"/>
    <property type="evidence" value="ECO:0007669"/>
    <property type="project" value="EnsemblPlants"/>
</dbReference>
<feature type="transmembrane region" description="Helical" evidence="2">
    <location>
        <begin position="71"/>
        <end position="90"/>
    </location>
</feature>
<dbReference type="OrthoDB" id="10249433at2759"/>
<dbReference type="EMBL" id="BFEA01000110">
    <property type="protein sequence ID" value="GBG69121.1"/>
    <property type="molecule type" value="Genomic_DNA"/>
</dbReference>
<feature type="compositionally biased region" description="Low complexity" evidence="1">
    <location>
        <begin position="19"/>
        <end position="41"/>
    </location>
</feature>
<accession>A0A388KGF1</accession>
<keyword evidence="2" id="KW-0812">Transmembrane</keyword>
<feature type="compositionally biased region" description="Polar residues" evidence="1">
    <location>
        <begin position="42"/>
        <end position="53"/>
    </location>
</feature>
<gene>
    <name evidence="4" type="ORF">CBR_g3819</name>
</gene>
<dbReference type="Pfam" id="PF00326">
    <property type="entry name" value="Peptidase_S9"/>
    <property type="match status" value="1"/>
</dbReference>
<dbReference type="SUPFAM" id="SSF53474">
    <property type="entry name" value="alpha/beta-Hydrolases"/>
    <property type="match status" value="1"/>
</dbReference>
<dbReference type="ESTHER" id="chabu-a0a388kgf1">
    <property type="family name" value="ABHD13-BEM46"/>
</dbReference>
<evidence type="ECO:0000259" key="3">
    <source>
        <dbReference type="Pfam" id="PF00326"/>
    </source>
</evidence>
<keyword evidence="5" id="KW-1185">Reference proteome</keyword>
<feature type="region of interest" description="Disordered" evidence="1">
    <location>
        <begin position="1"/>
        <end position="60"/>
    </location>
</feature>
<dbReference type="InterPro" id="IPR001375">
    <property type="entry name" value="Peptidase_S9_cat"/>
</dbReference>
<dbReference type="GO" id="GO:0006508">
    <property type="term" value="P:proteolysis"/>
    <property type="evidence" value="ECO:0007669"/>
    <property type="project" value="InterPro"/>
</dbReference>
<proteinExistence type="predicted"/>
<evidence type="ECO:0000313" key="5">
    <source>
        <dbReference type="Proteomes" id="UP000265515"/>
    </source>
</evidence>
<dbReference type="AlphaFoldDB" id="A0A388KGF1"/>
<evidence type="ECO:0000256" key="1">
    <source>
        <dbReference type="SAM" id="MobiDB-lite"/>
    </source>
</evidence>
<dbReference type="FunFam" id="3.40.50.1820:FF:000298">
    <property type="entry name" value="Bem46-like serine peptidase"/>
    <property type="match status" value="1"/>
</dbReference>
<protein>
    <recommendedName>
        <fullName evidence="3">Peptidase S9 prolyl oligopeptidase catalytic domain-containing protein</fullName>
    </recommendedName>
</protein>